<dbReference type="InterPro" id="IPR037944">
    <property type="entry name" value="PRX5-like"/>
</dbReference>
<comment type="similarity">
    <text evidence="6">Belongs to the peroxiredoxin family. Prx5 subfamily.</text>
</comment>
<feature type="active site" description="Cysteine sulfenic acid (-SOH) intermediate" evidence="5">
    <location>
        <position position="49"/>
    </location>
</feature>
<evidence type="ECO:0000313" key="9">
    <source>
        <dbReference type="Proteomes" id="UP000761264"/>
    </source>
</evidence>
<organism evidence="8 9">
    <name type="scientific">Pelagibius litoralis</name>
    <dbReference type="NCBI Taxonomy" id="374515"/>
    <lineage>
        <taxon>Bacteria</taxon>
        <taxon>Pseudomonadati</taxon>
        <taxon>Pseudomonadota</taxon>
        <taxon>Alphaproteobacteria</taxon>
        <taxon>Rhodospirillales</taxon>
        <taxon>Rhodovibrionaceae</taxon>
        <taxon>Pelagibius</taxon>
    </lineage>
</organism>
<dbReference type="GO" id="GO:0045454">
    <property type="term" value="P:cell redox homeostasis"/>
    <property type="evidence" value="ECO:0007669"/>
    <property type="project" value="TreeGrafter"/>
</dbReference>
<gene>
    <name evidence="8" type="ORF">HBA54_19800</name>
</gene>
<dbReference type="GO" id="GO:0005737">
    <property type="term" value="C:cytoplasm"/>
    <property type="evidence" value="ECO:0007669"/>
    <property type="project" value="TreeGrafter"/>
</dbReference>
<dbReference type="PROSITE" id="PS51352">
    <property type="entry name" value="THIOREDOXIN_2"/>
    <property type="match status" value="1"/>
</dbReference>
<keyword evidence="4 6" id="KW-0676">Redox-active center</keyword>
<dbReference type="Pfam" id="PF08534">
    <property type="entry name" value="Redoxin"/>
    <property type="match status" value="1"/>
</dbReference>
<dbReference type="Gene3D" id="3.40.30.10">
    <property type="entry name" value="Glutaredoxin"/>
    <property type="match status" value="1"/>
</dbReference>
<dbReference type="SUPFAM" id="SSF52833">
    <property type="entry name" value="Thioredoxin-like"/>
    <property type="match status" value="1"/>
</dbReference>
<dbReference type="InterPro" id="IPR036249">
    <property type="entry name" value="Thioredoxin-like_sf"/>
</dbReference>
<dbReference type="CDD" id="cd03013">
    <property type="entry name" value="PRX5_like"/>
    <property type="match status" value="1"/>
</dbReference>
<dbReference type="EMBL" id="JAAQPH010000016">
    <property type="protein sequence ID" value="NIA70847.1"/>
    <property type="molecule type" value="Genomic_DNA"/>
</dbReference>
<comment type="caution">
    <text evidence="8">The sequence shown here is derived from an EMBL/GenBank/DDBJ whole genome shotgun (WGS) entry which is preliminary data.</text>
</comment>
<dbReference type="AlphaFoldDB" id="A0A967F0P0"/>
<evidence type="ECO:0000259" key="7">
    <source>
        <dbReference type="PROSITE" id="PS51352"/>
    </source>
</evidence>
<reference evidence="8" key="1">
    <citation type="submission" date="2020-03" db="EMBL/GenBank/DDBJ databases">
        <title>Genome of Pelagibius litoralis DSM 21314T.</title>
        <authorList>
            <person name="Wang G."/>
        </authorList>
    </citation>
    <scope>NUCLEOTIDE SEQUENCE</scope>
    <source>
        <strain evidence="8">DSM 21314</strain>
    </source>
</reference>
<proteinExistence type="inferred from homology"/>
<dbReference type="RefSeq" id="WP_167227869.1">
    <property type="nucleotide sequence ID" value="NZ_JAAQPH010000016.1"/>
</dbReference>
<comment type="catalytic activity">
    <reaction evidence="6">
        <text>a hydroperoxide + 2 glutathione = an alcohol + glutathione disulfide + H2O</text>
        <dbReference type="Rhea" id="RHEA:62632"/>
        <dbReference type="ChEBI" id="CHEBI:15377"/>
        <dbReference type="ChEBI" id="CHEBI:30879"/>
        <dbReference type="ChEBI" id="CHEBI:35924"/>
        <dbReference type="ChEBI" id="CHEBI:57925"/>
        <dbReference type="ChEBI" id="CHEBI:58297"/>
        <dbReference type="EC" id="1.11.1.27"/>
    </reaction>
</comment>
<dbReference type="InterPro" id="IPR013740">
    <property type="entry name" value="Redoxin"/>
</dbReference>
<evidence type="ECO:0000313" key="8">
    <source>
        <dbReference type="EMBL" id="NIA70847.1"/>
    </source>
</evidence>
<comment type="function">
    <text evidence="6">Thiol-specific peroxidase that catalyzes the reduction of hydrogen peroxide and organic hydroperoxides to water and alcohols, respectively. Plays a role in cell protection against oxidative stress by detoxifying peroxides.</text>
</comment>
<name>A0A967F0P0_9PROT</name>
<dbReference type="InterPro" id="IPR013766">
    <property type="entry name" value="Thioredoxin_domain"/>
</dbReference>
<evidence type="ECO:0000256" key="4">
    <source>
        <dbReference type="ARBA" id="ARBA00023284"/>
    </source>
</evidence>
<dbReference type="GO" id="GO:0034599">
    <property type="term" value="P:cellular response to oxidative stress"/>
    <property type="evidence" value="ECO:0007669"/>
    <property type="project" value="InterPro"/>
</dbReference>
<feature type="domain" description="Thioredoxin" evidence="7">
    <location>
        <begin position="3"/>
        <end position="166"/>
    </location>
</feature>
<sequence>MMRSVGDVVPEVTFKLREGGEWLEKTSADYFRGRSVVVFALPGAFTPTCSSTHLPGYMALSKNLKAMGVDEILCLSVNDAFVMNAWAKDQGVDDEVAMLPDGSGHFTRAMGMLVDKDNLGFGERSWRYSMLVVDGVISKIFAEDRNEPGDPFAVSDAVTMLDFISETAGQQAASA</sequence>
<evidence type="ECO:0000256" key="3">
    <source>
        <dbReference type="ARBA" id="ARBA00023002"/>
    </source>
</evidence>
<dbReference type="PANTHER" id="PTHR10430">
    <property type="entry name" value="PEROXIREDOXIN"/>
    <property type="match status" value="1"/>
</dbReference>
<dbReference type="Proteomes" id="UP000761264">
    <property type="component" value="Unassembled WGS sequence"/>
</dbReference>
<keyword evidence="3 6" id="KW-0560">Oxidoreductase</keyword>
<dbReference type="PANTHER" id="PTHR10430:SF16">
    <property type="entry name" value="PEROXIREDOXIN-5, MITOCHONDRIAL"/>
    <property type="match status" value="1"/>
</dbReference>
<dbReference type="FunFam" id="3.40.30.10:FF:000020">
    <property type="entry name" value="Peroxiredoxin"/>
    <property type="match status" value="1"/>
</dbReference>
<protein>
    <recommendedName>
        <fullName evidence="6">Glutathione-dependent peroxiredoxin</fullName>
        <ecNumber evidence="6">1.11.1.27</ecNumber>
    </recommendedName>
</protein>
<dbReference type="GO" id="GO:0042744">
    <property type="term" value="P:hydrogen peroxide catabolic process"/>
    <property type="evidence" value="ECO:0007669"/>
    <property type="project" value="TreeGrafter"/>
</dbReference>
<keyword evidence="2 6" id="KW-0049">Antioxidant</keyword>
<evidence type="ECO:0000256" key="1">
    <source>
        <dbReference type="ARBA" id="ARBA00022559"/>
    </source>
</evidence>
<dbReference type="EC" id="1.11.1.27" evidence="6"/>
<dbReference type="GO" id="GO:0008379">
    <property type="term" value="F:thioredoxin peroxidase activity"/>
    <property type="evidence" value="ECO:0007669"/>
    <property type="project" value="InterPro"/>
</dbReference>
<evidence type="ECO:0000256" key="5">
    <source>
        <dbReference type="PIRSR" id="PIRSR637944-1"/>
    </source>
</evidence>
<keyword evidence="9" id="KW-1185">Reference proteome</keyword>
<evidence type="ECO:0000256" key="6">
    <source>
        <dbReference type="RuleBase" id="RU366011"/>
    </source>
</evidence>
<keyword evidence="1 6" id="KW-0575">Peroxidase</keyword>
<evidence type="ECO:0000256" key="2">
    <source>
        <dbReference type="ARBA" id="ARBA00022862"/>
    </source>
</evidence>
<accession>A0A967F0P0</accession>